<gene>
    <name evidence="1" type="ORF">MJ956_15260</name>
</gene>
<reference evidence="1" key="1">
    <citation type="submission" date="2022-03" db="EMBL/GenBank/DDBJ databases">
        <title>Aurantimonas Liuensis sp. Nov., isolated from the hadal seawater of the Mariana Trench.</title>
        <authorList>
            <person name="Liu R."/>
        </authorList>
    </citation>
    <scope>NUCLEOTIDE SEQUENCE</scope>
    <source>
        <strain evidence="1">LRZ36</strain>
    </source>
</reference>
<accession>A0A9X2HB45</accession>
<dbReference type="Proteomes" id="UP001155220">
    <property type="component" value="Unassembled WGS sequence"/>
</dbReference>
<dbReference type="RefSeq" id="WP_253965301.1">
    <property type="nucleotide sequence ID" value="NZ_JALHBS010000096.1"/>
</dbReference>
<keyword evidence="2" id="KW-1185">Reference proteome</keyword>
<comment type="caution">
    <text evidence="1">The sequence shown here is derived from an EMBL/GenBank/DDBJ whole genome shotgun (WGS) entry which is preliminary data.</text>
</comment>
<organism evidence="1 2">
    <name type="scientific">Aurantimonas marianensis</name>
    <dbReference type="NCBI Taxonomy" id="2920428"/>
    <lineage>
        <taxon>Bacteria</taxon>
        <taxon>Pseudomonadati</taxon>
        <taxon>Pseudomonadota</taxon>
        <taxon>Alphaproteobacteria</taxon>
        <taxon>Hyphomicrobiales</taxon>
        <taxon>Aurantimonadaceae</taxon>
        <taxon>Aurantimonas</taxon>
    </lineage>
</organism>
<protein>
    <submittedName>
        <fullName evidence="1">Uncharacterized protein</fullName>
    </submittedName>
</protein>
<dbReference type="EMBL" id="JALHBS010000096">
    <property type="protein sequence ID" value="MCP3056493.1"/>
    <property type="molecule type" value="Genomic_DNA"/>
</dbReference>
<evidence type="ECO:0000313" key="2">
    <source>
        <dbReference type="Proteomes" id="UP001155220"/>
    </source>
</evidence>
<sequence>MPAKRLPLPKRFSVALTEEAYDRLRALNSGYGLSNNYLLTVLLSRLDDYADPDRLARVFDDFISEYGAPSPGGMGAHKPE</sequence>
<evidence type="ECO:0000313" key="1">
    <source>
        <dbReference type="EMBL" id="MCP3056493.1"/>
    </source>
</evidence>
<name>A0A9X2HB45_9HYPH</name>
<dbReference type="AlphaFoldDB" id="A0A9X2HB45"/>
<proteinExistence type="predicted"/>